<organism evidence="7 8">
    <name type="scientific">Fibrella forsythiae</name>
    <dbReference type="NCBI Taxonomy" id="2817061"/>
    <lineage>
        <taxon>Bacteria</taxon>
        <taxon>Pseudomonadati</taxon>
        <taxon>Bacteroidota</taxon>
        <taxon>Cytophagia</taxon>
        <taxon>Cytophagales</taxon>
        <taxon>Spirosomataceae</taxon>
        <taxon>Fibrella</taxon>
    </lineage>
</organism>
<evidence type="ECO:0000256" key="4">
    <source>
        <dbReference type="PROSITE-ProRule" id="PRU00473"/>
    </source>
</evidence>
<dbReference type="Proteomes" id="UP000664628">
    <property type="component" value="Unassembled WGS sequence"/>
</dbReference>
<evidence type="ECO:0000259" key="6">
    <source>
        <dbReference type="PROSITE" id="PS51123"/>
    </source>
</evidence>
<dbReference type="InterPro" id="IPR006664">
    <property type="entry name" value="OMP_bac"/>
</dbReference>
<keyword evidence="8" id="KW-1185">Reference proteome</keyword>
<dbReference type="Gene3D" id="3.30.1330.60">
    <property type="entry name" value="OmpA-like domain"/>
    <property type="match status" value="1"/>
</dbReference>
<accession>A0ABS3JHN9</accession>
<evidence type="ECO:0000256" key="1">
    <source>
        <dbReference type="ARBA" id="ARBA00004442"/>
    </source>
</evidence>
<feature type="domain" description="OmpA-like" evidence="6">
    <location>
        <begin position="125"/>
        <end position="239"/>
    </location>
</feature>
<reference evidence="7 8" key="1">
    <citation type="submission" date="2021-03" db="EMBL/GenBank/DDBJ databases">
        <title>Fibrella sp. HMF5405 genome sequencing and assembly.</title>
        <authorList>
            <person name="Kang H."/>
            <person name="Kim H."/>
            <person name="Bae S."/>
            <person name="Joh K."/>
        </authorList>
    </citation>
    <scope>NUCLEOTIDE SEQUENCE [LARGE SCALE GENOMIC DNA]</scope>
    <source>
        <strain evidence="7 8">HMF5405</strain>
    </source>
</reference>
<feature type="signal peptide" evidence="5">
    <location>
        <begin position="1"/>
        <end position="22"/>
    </location>
</feature>
<protein>
    <submittedName>
        <fullName evidence="7">OmpA family protein</fullName>
    </submittedName>
</protein>
<sequence>MPRLLYLLLLLPCLALGQAPQAPIILSNKPTNTVFSLAAVDGKTGTRLPAQFKVHAYLAKKDYTGPSTRERDFEFIMTRADSLLVIASATGYDEGEFVMVAPCDTCATYGYSVPLDKTDTVFRQLTKGTAIQLDKVYFDQSSYRMRPESFEQLDKLVRTLQGEPSLKIEIAGHTDNVGDRRLNQYLSENRAKVITNYLIAKGIKEDRLRHAGYGDTRPAAPNDVEENKRRNRRVEFVVL</sequence>
<evidence type="ECO:0000256" key="2">
    <source>
        <dbReference type="ARBA" id="ARBA00023136"/>
    </source>
</evidence>
<evidence type="ECO:0000256" key="3">
    <source>
        <dbReference type="ARBA" id="ARBA00023237"/>
    </source>
</evidence>
<dbReference type="PANTHER" id="PTHR30329:SF21">
    <property type="entry name" value="LIPOPROTEIN YIAD-RELATED"/>
    <property type="match status" value="1"/>
</dbReference>
<dbReference type="InterPro" id="IPR036737">
    <property type="entry name" value="OmpA-like_sf"/>
</dbReference>
<dbReference type="PRINTS" id="PR01021">
    <property type="entry name" value="OMPADOMAIN"/>
</dbReference>
<evidence type="ECO:0000256" key="5">
    <source>
        <dbReference type="SAM" id="SignalP"/>
    </source>
</evidence>
<dbReference type="EMBL" id="JAFMYW010000002">
    <property type="protein sequence ID" value="MBO0948928.1"/>
    <property type="molecule type" value="Genomic_DNA"/>
</dbReference>
<evidence type="ECO:0000313" key="8">
    <source>
        <dbReference type="Proteomes" id="UP000664628"/>
    </source>
</evidence>
<dbReference type="SUPFAM" id="SSF103088">
    <property type="entry name" value="OmpA-like"/>
    <property type="match status" value="1"/>
</dbReference>
<dbReference type="RefSeq" id="WP_207328871.1">
    <property type="nucleotide sequence ID" value="NZ_JAFMYW010000002.1"/>
</dbReference>
<dbReference type="PROSITE" id="PS51123">
    <property type="entry name" value="OMPA_2"/>
    <property type="match status" value="1"/>
</dbReference>
<dbReference type="CDD" id="cd07185">
    <property type="entry name" value="OmpA_C-like"/>
    <property type="match status" value="1"/>
</dbReference>
<name>A0ABS3JHN9_9BACT</name>
<dbReference type="Pfam" id="PF00691">
    <property type="entry name" value="OmpA"/>
    <property type="match status" value="1"/>
</dbReference>
<comment type="caution">
    <text evidence="7">The sequence shown here is derived from an EMBL/GenBank/DDBJ whole genome shotgun (WGS) entry which is preliminary data.</text>
</comment>
<keyword evidence="3" id="KW-0998">Cell outer membrane</keyword>
<keyword evidence="2 4" id="KW-0472">Membrane</keyword>
<proteinExistence type="predicted"/>
<dbReference type="InterPro" id="IPR006665">
    <property type="entry name" value="OmpA-like"/>
</dbReference>
<dbReference type="PANTHER" id="PTHR30329">
    <property type="entry name" value="STATOR ELEMENT OF FLAGELLAR MOTOR COMPLEX"/>
    <property type="match status" value="1"/>
</dbReference>
<gene>
    <name evidence="7" type="ORF">J2I46_10070</name>
</gene>
<evidence type="ECO:0000313" key="7">
    <source>
        <dbReference type="EMBL" id="MBO0948928.1"/>
    </source>
</evidence>
<comment type="subcellular location">
    <subcellularLocation>
        <location evidence="1">Cell outer membrane</location>
    </subcellularLocation>
</comment>
<feature type="chain" id="PRO_5047486944" evidence="5">
    <location>
        <begin position="23"/>
        <end position="239"/>
    </location>
</feature>
<dbReference type="PRINTS" id="PR01023">
    <property type="entry name" value="NAFLGMOTY"/>
</dbReference>
<dbReference type="InterPro" id="IPR050330">
    <property type="entry name" value="Bact_OuterMem_StrucFunc"/>
</dbReference>
<keyword evidence="5" id="KW-0732">Signal</keyword>